<proteinExistence type="predicted"/>
<dbReference type="EMBL" id="LR797412">
    <property type="protein sequence ID" value="CAB4214348.1"/>
    <property type="molecule type" value="Genomic_DNA"/>
</dbReference>
<evidence type="ECO:0000256" key="1">
    <source>
        <dbReference type="SAM" id="MobiDB-lite"/>
    </source>
</evidence>
<evidence type="ECO:0000313" key="3">
    <source>
        <dbReference type="EMBL" id="CAB4218196.1"/>
    </source>
</evidence>
<gene>
    <name evidence="2" type="ORF">UFOVP1459_31</name>
    <name evidence="3" type="ORF">UFOVP1609_5</name>
</gene>
<protein>
    <submittedName>
        <fullName evidence="3">Uncharacterized protein</fullName>
    </submittedName>
</protein>
<reference evidence="3" key="1">
    <citation type="submission" date="2020-05" db="EMBL/GenBank/DDBJ databases">
        <authorList>
            <person name="Chiriac C."/>
            <person name="Salcher M."/>
            <person name="Ghai R."/>
            <person name="Kavagutti S V."/>
        </authorList>
    </citation>
    <scope>NUCLEOTIDE SEQUENCE</scope>
</reference>
<accession>A0A6J5SSY7</accession>
<evidence type="ECO:0000313" key="2">
    <source>
        <dbReference type="EMBL" id="CAB4214348.1"/>
    </source>
</evidence>
<feature type="compositionally biased region" description="Low complexity" evidence="1">
    <location>
        <begin position="1"/>
        <end position="18"/>
    </location>
</feature>
<organism evidence="3">
    <name type="scientific">uncultured Caudovirales phage</name>
    <dbReference type="NCBI Taxonomy" id="2100421"/>
    <lineage>
        <taxon>Viruses</taxon>
        <taxon>Duplodnaviria</taxon>
        <taxon>Heunggongvirae</taxon>
        <taxon>Uroviricota</taxon>
        <taxon>Caudoviricetes</taxon>
        <taxon>Peduoviridae</taxon>
        <taxon>Maltschvirus</taxon>
        <taxon>Maltschvirus maltsch</taxon>
    </lineage>
</organism>
<name>A0A6J5SSY7_9CAUD</name>
<feature type="region of interest" description="Disordered" evidence="1">
    <location>
        <begin position="1"/>
        <end position="80"/>
    </location>
</feature>
<sequence>MSILSDISSLFSSSSSSDNADYIGGSDMGDYTGSGNNQDTYGPYGNLSRAEYEKQYGGRDSGPAGRSSGKGGGQPKPKTIDELMAEFDVSQYVPTTPATSYMPFYNAIPLDYANTAGPQSRALGMDFGNMVQQSLLAAPQPSMPSGILGPSMQTQTPLTAPISYEDFLRYYRGGQ</sequence>
<dbReference type="EMBL" id="LR797459">
    <property type="protein sequence ID" value="CAB4218196.1"/>
    <property type="molecule type" value="Genomic_DNA"/>
</dbReference>